<dbReference type="InterPro" id="IPR036162">
    <property type="entry name" value="Resolvase-like_N_sf"/>
</dbReference>
<dbReference type="PANTHER" id="PTHR30461:SF25">
    <property type="entry name" value="RESOLVASE-RELATED"/>
    <property type="match status" value="1"/>
</dbReference>
<dbReference type="EMBL" id="CP047226">
    <property type="protein sequence ID" value="QHG10062.1"/>
    <property type="molecule type" value="Genomic_DNA"/>
</dbReference>
<dbReference type="Gene3D" id="1.10.1270.10">
    <property type="entry name" value="TrpR-like"/>
    <property type="match status" value="1"/>
</dbReference>
<name>A0A6P1KHA1_FAUOS</name>
<dbReference type="InterPro" id="IPR006118">
    <property type="entry name" value="Recombinase_CS"/>
</dbReference>
<dbReference type="PROSITE" id="PS00397">
    <property type="entry name" value="RECOMBINASES_1"/>
    <property type="match status" value="1"/>
</dbReference>
<dbReference type="GO" id="GO:0003677">
    <property type="term" value="F:DNA binding"/>
    <property type="evidence" value="ECO:0007669"/>
    <property type="project" value="UniProtKB-KW"/>
</dbReference>
<evidence type="ECO:0000256" key="6">
    <source>
        <dbReference type="SAM" id="Coils"/>
    </source>
</evidence>
<keyword evidence="1" id="KW-0229">DNA integration</keyword>
<feature type="active site" description="O-(5'-phospho-DNA)-serine intermediate" evidence="4 5">
    <location>
        <position position="10"/>
    </location>
</feature>
<dbReference type="InterPro" id="IPR050639">
    <property type="entry name" value="SSR_resolvase"/>
</dbReference>
<dbReference type="SMART" id="SM00857">
    <property type="entry name" value="Resolvase"/>
    <property type="match status" value="1"/>
</dbReference>
<keyword evidence="6" id="KW-0175">Coiled coil</keyword>
<keyword evidence="2" id="KW-0238">DNA-binding</keyword>
<dbReference type="Pfam" id="PF00239">
    <property type="entry name" value="Resolvase"/>
    <property type="match status" value="1"/>
</dbReference>
<dbReference type="Gene3D" id="3.40.50.1390">
    <property type="entry name" value="Resolvase, N-terminal catalytic domain"/>
    <property type="match status" value="1"/>
</dbReference>
<evidence type="ECO:0000256" key="2">
    <source>
        <dbReference type="ARBA" id="ARBA00023125"/>
    </source>
</evidence>
<dbReference type="PANTHER" id="PTHR30461">
    <property type="entry name" value="DNA-INVERTASE FROM LAMBDOID PROPHAGE"/>
    <property type="match status" value="1"/>
</dbReference>
<evidence type="ECO:0000256" key="4">
    <source>
        <dbReference type="PIRSR" id="PIRSR606118-50"/>
    </source>
</evidence>
<dbReference type="GO" id="GO:0015074">
    <property type="term" value="P:DNA integration"/>
    <property type="evidence" value="ECO:0007669"/>
    <property type="project" value="UniProtKB-KW"/>
</dbReference>
<dbReference type="InterPro" id="IPR006119">
    <property type="entry name" value="Resolv_N"/>
</dbReference>
<reference evidence="8" key="1">
    <citation type="journal article" date="2020" name="Microbiol. Resour. Announc.">
        <title>Complete Genome Sequence of Moraxella osloensis Strain YV1, Isolated from an Australian Wastewater Treatment Plant.</title>
        <authorList>
            <person name="Batinovic S."/>
            <person name="Rice D.T.F."/>
            <person name="Seviour R.J."/>
            <person name="Petrovski S."/>
        </authorList>
    </citation>
    <scope>NUCLEOTIDE SEQUENCE</scope>
    <source>
        <strain evidence="8">YV1</strain>
    </source>
</reference>
<feature type="domain" description="Resolvase/invertase-type recombinase catalytic" evidence="7">
    <location>
        <begin position="2"/>
        <end position="159"/>
    </location>
</feature>
<evidence type="ECO:0000256" key="3">
    <source>
        <dbReference type="ARBA" id="ARBA00023172"/>
    </source>
</evidence>
<evidence type="ECO:0000259" key="7">
    <source>
        <dbReference type="PROSITE" id="PS51736"/>
    </source>
</evidence>
<dbReference type="InterPro" id="IPR038116">
    <property type="entry name" value="TrpR-like_sf"/>
</dbReference>
<evidence type="ECO:0000256" key="1">
    <source>
        <dbReference type="ARBA" id="ARBA00022908"/>
    </source>
</evidence>
<accession>A0A6P1KHA1</accession>
<protein>
    <submittedName>
        <fullName evidence="8">Recombinase family protein</fullName>
    </submittedName>
</protein>
<sequence length="246" mass="28646">MRIFAYLRASTNRQDAERAKQSLKELVASYNREISHYYIENMSGTKLDRPELNRLIENSEIDENGRGDILLIESMDRLTRLNNNDWDILNGRLKANGIKLVVLSLPTTHRRLDIKYQDDPSLNLIDTLLFEVWASGAREDYEKRRYRQRQGIDNLKAQNPAEYARKYKGKQPNTKNYEKILKLLDNGLGYKDIKESLGVSGTTIANAKRWRNQQIIDKDKDMIPMFTGSDLDQPLKVVKRGRKPFL</sequence>
<dbReference type="AlphaFoldDB" id="A0A6P1KHA1"/>
<dbReference type="GO" id="GO:0000150">
    <property type="term" value="F:DNA strand exchange activity"/>
    <property type="evidence" value="ECO:0007669"/>
    <property type="project" value="InterPro"/>
</dbReference>
<evidence type="ECO:0000313" key="8">
    <source>
        <dbReference type="EMBL" id="QHG10062.1"/>
    </source>
</evidence>
<proteinExistence type="predicted"/>
<evidence type="ECO:0000256" key="5">
    <source>
        <dbReference type="PROSITE-ProRule" id="PRU10137"/>
    </source>
</evidence>
<dbReference type="PROSITE" id="PS51736">
    <property type="entry name" value="RECOMBINASES_3"/>
    <property type="match status" value="1"/>
</dbReference>
<organism evidence="8">
    <name type="scientific">Faucicola osloensis</name>
    <name type="common">Moraxella osloensis</name>
    <dbReference type="NCBI Taxonomy" id="34062"/>
    <lineage>
        <taxon>Bacteria</taxon>
        <taxon>Pseudomonadati</taxon>
        <taxon>Pseudomonadota</taxon>
        <taxon>Gammaproteobacteria</taxon>
        <taxon>Moraxellales</taxon>
        <taxon>Moraxellaceae</taxon>
        <taxon>Faucicola</taxon>
    </lineage>
</organism>
<keyword evidence="3" id="KW-0233">DNA recombination</keyword>
<dbReference type="SUPFAM" id="SSF53041">
    <property type="entry name" value="Resolvase-like"/>
    <property type="match status" value="1"/>
</dbReference>
<feature type="coiled-coil region" evidence="6">
    <location>
        <begin position="6"/>
        <end position="33"/>
    </location>
</feature>
<gene>
    <name evidence="8" type="ORF">GSF12_09305</name>
</gene>